<dbReference type="Pfam" id="PF00132">
    <property type="entry name" value="Hexapep"/>
    <property type="match status" value="1"/>
</dbReference>
<gene>
    <name evidence="5" type="ORF">EI983_07800</name>
</gene>
<comment type="similarity">
    <text evidence="1">Belongs to the transferase hexapeptide repeat family.</text>
</comment>
<organism evidence="5 6">
    <name type="scientific">Roseovarius faecimaris</name>
    <dbReference type="NCBI Taxonomy" id="2494550"/>
    <lineage>
        <taxon>Bacteria</taxon>
        <taxon>Pseudomonadati</taxon>
        <taxon>Pseudomonadota</taxon>
        <taxon>Alphaproteobacteria</taxon>
        <taxon>Rhodobacterales</taxon>
        <taxon>Roseobacteraceae</taxon>
        <taxon>Roseovarius</taxon>
    </lineage>
</organism>
<evidence type="ECO:0000256" key="3">
    <source>
        <dbReference type="ARBA" id="ARBA00022737"/>
    </source>
</evidence>
<keyword evidence="2 5" id="KW-0808">Transferase</keyword>
<dbReference type="KEGG" id="rom:EI983_07800"/>
<keyword evidence="6" id="KW-1185">Reference proteome</keyword>
<reference evidence="6" key="1">
    <citation type="submission" date="2018-12" db="EMBL/GenBank/DDBJ databases">
        <title>Complete genome sequence of Roseovarius sp. MME-070.</title>
        <authorList>
            <person name="Nam Y.-D."/>
            <person name="Kang J."/>
            <person name="Chung W.-H."/>
            <person name="Park Y.S."/>
        </authorList>
    </citation>
    <scope>NUCLEOTIDE SEQUENCE [LARGE SCALE GENOMIC DNA]</scope>
    <source>
        <strain evidence="6">MME-070</strain>
    </source>
</reference>
<dbReference type="Gene3D" id="2.160.10.10">
    <property type="entry name" value="Hexapeptide repeat proteins"/>
    <property type="match status" value="1"/>
</dbReference>
<dbReference type="PANTHER" id="PTHR43300">
    <property type="entry name" value="ACETYLTRANSFERASE"/>
    <property type="match status" value="1"/>
</dbReference>
<evidence type="ECO:0000313" key="6">
    <source>
        <dbReference type="Proteomes" id="UP000428330"/>
    </source>
</evidence>
<dbReference type="SUPFAM" id="SSF51161">
    <property type="entry name" value="Trimeric LpxA-like enzymes"/>
    <property type="match status" value="1"/>
</dbReference>
<dbReference type="Proteomes" id="UP000428330">
    <property type="component" value="Chromosome"/>
</dbReference>
<evidence type="ECO:0000256" key="1">
    <source>
        <dbReference type="ARBA" id="ARBA00007274"/>
    </source>
</evidence>
<dbReference type="InterPro" id="IPR011004">
    <property type="entry name" value="Trimer_LpxA-like_sf"/>
</dbReference>
<dbReference type="InterPro" id="IPR050179">
    <property type="entry name" value="Trans_hexapeptide_repeat"/>
</dbReference>
<dbReference type="InterPro" id="IPR001451">
    <property type="entry name" value="Hexapep"/>
</dbReference>
<keyword evidence="3" id="KW-0677">Repeat</keyword>
<name>A0A6I6IRJ4_9RHOB</name>
<dbReference type="EMBL" id="CP034348">
    <property type="protein sequence ID" value="QGX98187.1"/>
    <property type="molecule type" value="Genomic_DNA"/>
</dbReference>
<sequence>MGWSGRATGVNWTQVGERAMKRIWGGQDNRLRLGKPGETKQQTIGSSRVSVGRFTYGYEHAEVYQWGEGADLEIGSFCSIGGGLRVYLGGNHRTDWVTTFPFGHVFRDSLGEFDIEGHPGSKGDVIIGHDVWIGANVTLLSGARIGHGAVIGTNATVAGEVGTYEIVGGNPARHLKHRFDEAIRQRLLELAWWDQPLEVIRRIAPMLSVAPDLEMLDRVADVIAQG</sequence>
<protein>
    <submittedName>
        <fullName evidence="5">CatB-related O-acetyltransferase</fullName>
    </submittedName>
</protein>
<evidence type="ECO:0000313" key="5">
    <source>
        <dbReference type="EMBL" id="QGX98187.1"/>
    </source>
</evidence>
<dbReference type="AlphaFoldDB" id="A0A6I6IRJ4"/>
<accession>A0A6I6IRJ4</accession>
<evidence type="ECO:0000256" key="4">
    <source>
        <dbReference type="ARBA" id="ARBA00023315"/>
    </source>
</evidence>
<evidence type="ECO:0000256" key="2">
    <source>
        <dbReference type="ARBA" id="ARBA00022679"/>
    </source>
</evidence>
<dbReference type="InterPro" id="IPR018357">
    <property type="entry name" value="Hexapep_transf_CS"/>
</dbReference>
<proteinExistence type="inferred from homology"/>
<dbReference type="PANTHER" id="PTHR43300:SF11">
    <property type="entry name" value="ACETYLTRANSFERASE RV3034C-RELATED"/>
    <property type="match status" value="1"/>
</dbReference>
<dbReference type="GO" id="GO:0016746">
    <property type="term" value="F:acyltransferase activity"/>
    <property type="evidence" value="ECO:0007669"/>
    <property type="project" value="UniProtKB-KW"/>
</dbReference>
<keyword evidence="4" id="KW-0012">Acyltransferase</keyword>
<dbReference type="PROSITE" id="PS00101">
    <property type="entry name" value="HEXAPEP_TRANSFERASES"/>
    <property type="match status" value="1"/>
</dbReference>
<dbReference type="CDD" id="cd03349">
    <property type="entry name" value="LbH_XAT"/>
    <property type="match status" value="1"/>
</dbReference>